<feature type="transmembrane region" description="Helical" evidence="18">
    <location>
        <begin position="309"/>
        <end position="334"/>
    </location>
</feature>
<evidence type="ECO:0000256" key="16">
    <source>
        <dbReference type="ARBA" id="ARBA00023136"/>
    </source>
</evidence>
<reference evidence="21" key="1">
    <citation type="journal article" date="2019" name="Mol. Phylogenet. Evol.">
        <title>Phylogenetic implications of mitogenome rearrangements in East Asian potamiscine freshwater crabs (Brachyura: Potamidae).</title>
        <authorList>
            <person name="Zhang Z."/>
            <person name="Xing Y."/>
            <person name="Cheng J."/>
            <person name="Pan D."/>
            <person name="Lv L."/>
            <person name="Cumberlidge N."/>
            <person name="Sun H."/>
        </authorList>
    </citation>
    <scope>NUCLEOTIDE SEQUENCE</scope>
</reference>
<feature type="transmembrane region" description="Helical" evidence="18">
    <location>
        <begin position="192"/>
        <end position="214"/>
    </location>
</feature>
<evidence type="ECO:0000256" key="2">
    <source>
        <dbReference type="ARBA" id="ARBA00004448"/>
    </source>
</evidence>
<comment type="similarity">
    <text evidence="3 18">Belongs to the complex I subunit 2 family.</text>
</comment>
<comment type="function">
    <text evidence="1">Core subunit of the mitochondrial membrane respiratory chain NADH dehydrogenase (Complex I) that is believed to belong to the minimal assembly required for catalysis. Complex I functions in the transfer of electrons from NADH to the respiratory chain. The immediate electron acceptor for the enzyme is believed to be ubiquinone.</text>
</comment>
<geneLocation type="mitochondrion" evidence="21"/>
<gene>
    <name evidence="21" type="primary">nad2</name>
</gene>
<keyword evidence="7 18" id="KW-0679">Respiratory chain</keyword>
<evidence type="ECO:0000256" key="13">
    <source>
        <dbReference type="ARBA" id="ARBA00023027"/>
    </source>
</evidence>
<dbReference type="PANTHER" id="PTHR46552:SF1">
    <property type="entry name" value="NADH-UBIQUINONE OXIDOREDUCTASE CHAIN 2"/>
    <property type="match status" value="1"/>
</dbReference>
<evidence type="ECO:0000256" key="15">
    <source>
        <dbReference type="ARBA" id="ARBA00023128"/>
    </source>
</evidence>
<sequence length="335" mass="38122">MAFPLSYILFFFTLSLSISISISSPSWFSIWVGLELNMISFIPLITIKMNSFFSESALKYFLIQALGSTLLIFSSCMLLSFPKLSPPLLLSSLFLKLGSAPFHFWFPQVMMGLTWPKSIILMTLQKIPPMILISYLSTFTTLTQIIILSAILSAVIGALGGFNTMQLRKMMAFSSINHMSWMLMSMMLSDMFWIMYFTFYSLISSSIVILFNVFQTSTLSDLMKSPQINSTTHSLIISLNLLSLGGLPPFTGFIPKWMLTQLLINNNLFIPLILLFSSALITLYFYLRITIFFLFTTKPSSTANTKLNIPLYFLPSSLLFFNFLMLFLPFIFLFL</sequence>
<comment type="catalytic activity">
    <reaction evidence="17 18">
        <text>a ubiquinone + NADH + 5 H(+)(in) = a ubiquinol + NAD(+) + 4 H(+)(out)</text>
        <dbReference type="Rhea" id="RHEA:29091"/>
        <dbReference type="Rhea" id="RHEA-COMP:9565"/>
        <dbReference type="Rhea" id="RHEA-COMP:9566"/>
        <dbReference type="ChEBI" id="CHEBI:15378"/>
        <dbReference type="ChEBI" id="CHEBI:16389"/>
        <dbReference type="ChEBI" id="CHEBI:17976"/>
        <dbReference type="ChEBI" id="CHEBI:57540"/>
        <dbReference type="ChEBI" id="CHEBI:57945"/>
        <dbReference type="EC" id="7.1.1.2"/>
    </reaction>
</comment>
<evidence type="ECO:0000256" key="17">
    <source>
        <dbReference type="ARBA" id="ARBA00049551"/>
    </source>
</evidence>
<accession>A0A650FF58</accession>
<evidence type="ECO:0000256" key="11">
    <source>
        <dbReference type="ARBA" id="ARBA00022982"/>
    </source>
</evidence>
<dbReference type="PANTHER" id="PTHR46552">
    <property type="entry name" value="NADH-UBIQUINONE OXIDOREDUCTASE CHAIN 2"/>
    <property type="match status" value="1"/>
</dbReference>
<keyword evidence="13 18" id="KW-0520">NAD</keyword>
<evidence type="ECO:0000256" key="3">
    <source>
        <dbReference type="ARBA" id="ARBA00007012"/>
    </source>
</evidence>
<dbReference type="EC" id="7.1.1.2" evidence="4 18"/>
<feature type="transmembrane region" description="Helical" evidence="18">
    <location>
        <begin position="27"/>
        <end position="45"/>
    </location>
</feature>
<evidence type="ECO:0000256" key="5">
    <source>
        <dbReference type="ARBA" id="ARBA00021008"/>
    </source>
</evidence>
<keyword evidence="11 18" id="KW-0249">Electron transport</keyword>
<dbReference type="InterPro" id="IPR001750">
    <property type="entry name" value="ND/Mrp_TM"/>
</dbReference>
<evidence type="ECO:0000256" key="8">
    <source>
        <dbReference type="ARBA" id="ARBA00022692"/>
    </source>
</evidence>
<organism evidence="21">
    <name type="scientific">Candidiopotamon okinawense</name>
    <dbReference type="NCBI Taxonomy" id="320737"/>
    <lineage>
        <taxon>Eukaryota</taxon>
        <taxon>Metazoa</taxon>
        <taxon>Ecdysozoa</taxon>
        <taxon>Arthropoda</taxon>
        <taxon>Crustacea</taxon>
        <taxon>Multicrustacea</taxon>
        <taxon>Malacostraca</taxon>
        <taxon>Eumalacostraca</taxon>
        <taxon>Eucarida</taxon>
        <taxon>Decapoda</taxon>
        <taxon>Pleocyemata</taxon>
        <taxon>Brachyura</taxon>
        <taxon>Eubrachyura</taxon>
        <taxon>Potamoidea</taxon>
        <taxon>Potamidae</taxon>
        <taxon>Candidiopotamon</taxon>
    </lineage>
</organism>
<comment type="subcellular location">
    <subcellularLocation>
        <location evidence="2 18">Mitochondrion inner membrane</location>
        <topology evidence="2 18">Multi-pass membrane protein</topology>
    </subcellularLocation>
</comment>
<feature type="transmembrane region" description="Helical" evidence="18">
    <location>
        <begin position="234"/>
        <end position="255"/>
    </location>
</feature>
<dbReference type="AlphaFoldDB" id="A0A650FF58"/>
<dbReference type="PRINTS" id="PR01436">
    <property type="entry name" value="NADHDHGNASE2"/>
</dbReference>
<name>A0A650FF58_9EUCA</name>
<feature type="chain" id="PRO_5024886902" description="NADH-ubiquinone oxidoreductase chain 2" evidence="19">
    <location>
        <begin position="18"/>
        <end position="335"/>
    </location>
</feature>
<dbReference type="Pfam" id="PF00361">
    <property type="entry name" value="Proton_antipo_M"/>
    <property type="match status" value="2"/>
</dbReference>
<feature type="transmembrane region" description="Helical" evidence="18">
    <location>
        <begin position="267"/>
        <end position="289"/>
    </location>
</feature>
<dbReference type="GO" id="GO:0008137">
    <property type="term" value="F:NADH dehydrogenase (ubiquinone) activity"/>
    <property type="evidence" value="ECO:0007669"/>
    <property type="project" value="UniProtKB-EC"/>
</dbReference>
<keyword evidence="6" id="KW-0813">Transport</keyword>
<evidence type="ECO:0000256" key="7">
    <source>
        <dbReference type="ARBA" id="ARBA00022660"/>
    </source>
</evidence>
<keyword evidence="19" id="KW-0732">Signal</keyword>
<dbReference type="InterPro" id="IPR003917">
    <property type="entry name" value="NADH_UbQ_OxRdtase_chain2"/>
</dbReference>
<evidence type="ECO:0000313" key="21">
    <source>
        <dbReference type="EMBL" id="QGT77387.1"/>
    </source>
</evidence>
<evidence type="ECO:0000256" key="10">
    <source>
        <dbReference type="ARBA" id="ARBA00022967"/>
    </source>
</evidence>
<evidence type="ECO:0000256" key="14">
    <source>
        <dbReference type="ARBA" id="ARBA00023075"/>
    </source>
</evidence>
<keyword evidence="9 18" id="KW-0999">Mitochondrion inner membrane</keyword>
<evidence type="ECO:0000256" key="18">
    <source>
        <dbReference type="RuleBase" id="RU003403"/>
    </source>
</evidence>
<feature type="signal peptide" evidence="19">
    <location>
        <begin position="1"/>
        <end position="17"/>
    </location>
</feature>
<feature type="transmembrane region" description="Helical" evidence="18">
    <location>
        <begin position="57"/>
        <end position="81"/>
    </location>
</feature>
<comment type="function">
    <text evidence="18">Core subunit of the mitochondrial membrane respiratory chain NADH dehydrogenase (Complex I) which catalyzes electron transfer from NADH through the respiratory chain, using ubiquinone as an electron acceptor. Essential for the catalytic activity and assembly of complex I.</text>
</comment>
<evidence type="ECO:0000256" key="9">
    <source>
        <dbReference type="ARBA" id="ARBA00022792"/>
    </source>
</evidence>
<dbReference type="GO" id="GO:0005743">
    <property type="term" value="C:mitochondrial inner membrane"/>
    <property type="evidence" value="ECO:0007669"/>
    <property type="project" value="UniProtKB-SubCell"/>
</dbReference>
<dbReference type="EMBL" id="MN737145">
    <property type="protein sequence ID" value="QGT77387.1"/>
    <property type="molecule type" value="Genomic_DNA"/>
</dbReference>
<evidence type="ECO:0000256" key="1">
    <source>
        <dbReference type="ARBA" id="ARBA00003257"/>
    </source>
</evidence>
<keyword evidence="14 18" id="KW-0830">Ubiquinone</keyword>
<keyword evidence="15 18" id="KW-0496">Mitochondrion</keyword>
<evidence type="ECO:0000256" key="19">
    <source>
        <dbReference type="SAM" id="SignalP"/>
    </source>
</evidence>
<feature type="domain" description="NADH:quinone oxidoreductase/Mrp antiporter transmembrane" evidence="20">
    <location>
        <begin position="24"/>
        <end position="80"/>
    </location>
</feature>
<proteinExistence type="inferred from homology"/>
<evidence type="ECO:0000259" key="20">
    <source>
        <dbReference type="Pfam" id="PF00361"/>
    </source>
</evidence>
<protein>
    <recommendedName>
        <fullName evidence="5 18">NADH-ubiquinone oxidoreductase chain 2</fullName>
        <ecNumber evidence="4 18">7.1.1.2</ecNumber>
    </recommendedName>
</protein>
<evidence type="ECO:0000256" key="6">
    <source>
        <dbReference type="ARBA" id="ARBA00022448"/>
    </source>
</evidence>
<keyword evidence="10 18" id="KW-1278">Translocase</keyword>
<keyword evidence="12 18" id="KW-1133">Transmembrane helix</keyword>
<feature type="domain" description="NADH:quinone oxidoreductase/Mrp antiporter transmembrane" evidence="20">
    <location>
        <begin position="88"/>
        <end position="281"/>
    </location>
</feature>
<feature type="transmembrane region" description="Helical" evidence="18">
    <location>
        <begin position="142"/>
        <end position="162"/>
    </location>
</feature>
<keyword evidence="16 18" id="KW-0472">Membrane</keyword>
<keyword evidence="8 18" id="KW-0812">Transmembrane</keyword>
<dbReference type="InterPro" id="IPR050175">
    <property type="entry name" value="Complex_I_Subunit_2"/>
</dbReference>
<dbReference type="GO" id="GO:0006120">
    <property type="term" value="P:mitochondrial electron transport, NADH to ubiquinone"/>
    <property type="evidence" value="ECO:0007669"/>
    <property type="project" value="InterPro"/>
</dbReference>
<evidence type="ECO:0000256" key="4">
    <source>
        <dbReference type="ARBA" id="ARBA00012944"/>
    </source>
</evidence>
<evidence type="ECO:0000256" key="12">
    <source>
        <dbReference type="ARBA" id="ARBA00022989"/>
    </source>
</evidence>